<evidence type="ECO:0000256" key="3">
    <source>
        <dbReference type="ARBA" id="ARBA00022963"/>
    </source>
</evidence>
<keyword evidence="2 5" id="KW-0378">Hydrolase</keyword>
<dbReference type="EMBL" id="ML213591">
    <property type="protein sequence ID" value="TFK43726.1"/>
    <property type="molecule type" value="Genomic_DNA"/>
</dbReference>
<organism evidence="5 6">
    <name type="scientific">Crucibulum laeve</name>
    <dbReference type="NCBI Taxonomy" id="68775"/>
    <lineage>
        <taxon>Eukaryota</taxon>
        <taxon>Fungi</taxon>
        <taxon>Dikarya</taxon>
        <taxon>Basidiomycota</taxon>
        <taxon>Agaricomycotina</taxon>
        <taxon>Agaricomycetes</taxon>
        <taxon>Agaricomycetidae</taxon>
        <taxon>Agaricales</taxon>
        <taxon>Agaricineae</taxon>
        <taxon>Nidulariaceae</taxon>
        <taxon>Crucibulum</taxon>
    </lineage>
</organism>
<sequence length="487" mass="53702">MLFLPSVQGRFPVGVTTFATPVRPSRPIGSLKLRAPTHASAQPALRLEEVAFTAYYPADTSSTHLIKGLDWFLRPLAESLRGFAIFLGVPSWLLWPVVYLFGALVKIPAYPNAPLLNPMDLNAFPATQPSVSSQWPLVIFSHGLGGSRTAYSQFCSRLAASGKVVLAVEHRDGTGTLSMPRLWDVDGKSTSKITYYLRDTDISWEDTTTSKEAQPLPLRAEQLAFRHHEMYLTYTTFSKFIQNDPDVEFETIDSTEIDRQSWSAADSKGKSIIQFDRDVILAGHSFGGCTVLSLLSTRPEEGYQPIPIKQAIILDPWLDPLPSPGPIPISTSDSMPAHTTDIGSSKTSLDGITINTENGSSKALSPHPRMLVINSETFTLWKDHFERLREVISGWEPDGKSILTLVGSQHVNFSDFPVLPIVHKKGARKIMNTIGTLSLAFLDGKLDQCLEEEVNTVKMEINIVGVKKDGKPKRKLVGKIGDVIADY</sequence>
<dbReference type="GO" id="GO:0016042">
    <property type="term" value="P:lipid catabolic process"/>
    <property type="evidence" value="ECO:0007669"/>
    <property type="project" value="UniProtKB-KW"/>
</dbReference>
<keyword evidence="3" id="KW-0442">Lipid degradation</keyword>
<dbReference type="Proteomes" id="UP000308652">
    <property type="component" value="Unassembled WGS sequence"/>
</dbReference>
<reference evidence="5 6" key="1">
    <citation type="journal article" date="2019" name="Nat. Ecol. Evol.">
        <title>Megaphylogeny resolves global patterns of mushroom evolution.</title>
        <authorList>
            <person name="Varga T."/>
            <person name="Krizsan K."/>
            <person name="Foldi C."/>
            <person name="Dima B."/>
            <person name="Sanchez-Garcia M."/>
            <person name="Sanchez-Ramirez S."/>
            <person name="Szollosi G.J."/>
            <person name="Szarkandi J.G."/>
            <person name="Papp V."/>
            <person name="Albert L."/>
            <person name="Andreopoulos W."/>
            <person name="Angelini C."/>
            <person name="Antonin V."/>
            <person name="Barry K.W."/>
            <person name="Bougher N.L."/>
            <person name="Buchanan P."/>
            <person name="Buyck B."/>
            <person name="Bense V."/>
            <person name="Catcheside P."/>
            <person name="Chovatia M."/>
            <person name="Cooper J."/>
            <person name="Damon W."/>
            <person name="Desjardin D."/>
            <person name="Finy P."/>
            <person name="Geml J."/>
            <person name="Haridas S."/>
            <person name="Hughes K."/>
            <person name="Justo A."/>
            <person name="Karasinski D."/>
            <person name="Kautmanova I."/>
            <person name="Kiss B."/>
            <person name="Kocsube S."/>
            <person name="Kotiranta H."/>
            <person name="LaButti K.M."/>
            <person name="Lechner B.E."/>
            <person name="Liimatainen K."/>
            <person name="Lipzen A."/>
            <person name="Lukacs Z."/>
            <person name="Mihaltcheva S."/>
            <person name="Morgado L.N."/>
            <person name="Niskanen T."/>
            <person name="Noordeloos M.E."/>
            <person name="Ohm R.A."/>
            <person name="Ortiz-Santana B."/>
            <person name="Ovrebo C."/>
            <person name="Racz N."/>
            <person name="Riley R."/>
            <person name="Savchenko A."/>
            <person name="Shiryaev A."/>
            <person name="Soop K."/>
            <person name="Spirin V."/>
            <person name="Szebenyi C."/>
            <person name="Tomsovsky M."/>
            <person name="Tulloss R.E."/>
            <person name="Uehling J."/>
            <person name="Grigoriev I.V."/>
            <person name="Vagvolgyi C."/>
            <person name="Papp T."/>
            <person name="Martin F.M."/>
            <person name="Miettinen O."/>
            <person name="Hibbett D.S."/>
            <person name="Nagy L.G."/>
        </authorList>
    </citation>
    <scope>NUCLEOTIDE SEQUENCE [LARGE SCALE GENOMIC DNA]</scope>
    <source>
        <strain evidence="5 6">CBS 166.37</strain>
    </source>
</reference>
<protein>
    <recommendedName>
        <fullName evidence="1">1-alkyl-2-acetylglycerophosphocholine esterase</fullName>
        <ecNumber evidence="1">3.1.1.47</ecNumber>
    </recommendedName>
</protein>
<dbReference type="PANTHER" id="PTHR10272">
    <property type="entry name" value="PLATELET-ACTIVATING FACTOR ACETYLHYDROLASE"/>
    <property type="match status" value="1"/>
</dbReference>
<gene>
    <name evidence="5" type="ORF">BDQ12DRAFT_702734</name>
</gene>
<keyword evidence="6" id="KW-1185">Reference proteome</keyword>
<evidence type="ECO:0000313" key="6">
    <source>
        <dbReference type="Proteomes" id="UP000308652"/>
    </source>
</evidence>
<evidence type="ECO:0000256" key="2">
    <source>
        <dbReference type="ARBA" id="ARBA00022801"/>
    </source>
</evidence>
<dbReference type="Pfam" id="PF03403">
    <property type="entry name" value="PAF-AH_p_II"/>
    <property type="match status" value="1"/>
</dbReference>
<dbReference type="PANTHER" id="PTHR10272:SF0">
    <property type="entry name" value="PLATELET-ACTIVATING FACTOR ACETYLHYDROLASE"/>
    <property type="match status" value="1"/>
</dbReference>
<evidence type="ECO:0000256" key="1">
    <source>
        <dbReference type="ARBA" id="ARBA00013201"/>
    </source>
</evidence>
<accession>A0A5C3MH69</accession>
<dbReference type="GO" id="GO:0003847">
    <property type="term" value="F:1-alkyl-2-acetylglycerophosphocholine esterase activity"/>
    <property type="evidence" value="ECO:0007669"/>
    <property type="project" value="UniProtKB-EC"/>
</dbReference>
<evidence type="ECO:0000313" key="5">
    <source>
        <dbReference type="EMBL" id="TFK43726.1"/>
    </source>
</evidence>
<name>A0A5C3MH69_9AGAR</name>
<keyword evidence="4" id="KW-0443">Lipid metabolism</keyword>
<dbReference type="STRING" id="68775.A0A5C3MH69"/>
<dbReference type="EC" id="3.1.1.47" evidence="1"/>
<dbReference type="AlphaFoldDB" id="A0A5C3MH69"/>
<dbReference type="InterPro" id="IPR029058">
    <property type="entry name" value="AB_hydrolase_fold"/>
</dbReference>
<proteinExistence type="predicted"/>
<dbReference type="SUPFAM" id="SSF53474">
    <property type="entry name" value="alpha/beta-Hydrolases"/>
    <property type="match status" value="1"/>
</dbReference>
<dbReference type="Gene3D" id="3.40.50.1820">
    <property type="entry name" value="alpha/beta hydrolase"/>
    <property type="match status" value="1"/>
</dbReference>
<evidence type="ECO:0000256" key="4">
    <source>
        <dbReference type="ARBA" id="ARBA00023098"/>
    </source>
</evidence>
<dbReference type="OrthoDB" id="2363873at2759"/>